<dbReference type="SUPFAM" id="SSF55826">
    <property type="entry name" value="YbaK/ProRS associated domain"/>
    <property type="match status" value="1"/>
</dbReference>
<comment type="caution">
    <text evidence="2">The sequence shown here is derived from an EMBL/GenBank/DDBJ whole genome shotgun (WGS) entry which is preliminary data.</text>
</comment>
<dbReference type="PANTHER" id="PTHR30411:SF9">
    <property type="entry name" value="MULTIFUNCTIONAL SER_THR-TRNA DEACYLASE PROXP-Y"/>
    <property type="match status" value="1"/>
</dbReference>
<dbReference type="InterPro" id="IPR044786">
    <property type="entry name" value="PROXY"/>
</dbReference>
<keyword evidence="3" id="KW-1185">Reference proteome</keyword>
<dbReference type="CDD" id="cd04336">
    <property type="entry name" value="YeaK"/>
    <property type="match status" value="1"/>
</dbReference>
<dbReference type="Gene3D" id="3.90.960.10">
    <property type="entry name" value="YbaK/aminoacyl-tRNA synthetase-associated domain"/>
    <property type="match status" value="1"/>
</dbReference>
<accession>A0ABR6RAF8</accession>
<reference evidence="2 3" key="1">
    <citation type="submission" date="2020-08" db="EMBL/GenBank/DDBJ databases">
        <title>Functional genomics of gut bacteria from endangered species of beetles.</title>
        <authorList>
            <person name="Carlos-Shanley C."/>
        </authorList>
    </citation>
    <scope>NUCLEOTIDE SEQUENCE [LARGE SCALE GENOMIC DNA]</scope>
    <source>
        <strain evidence="2 3">S00124</strain>
    </source>
</reference>
<protein>
    <submittedName>
        <fullName evidence="2">Ala-tRNA(Pro) deacylase</fullName>
        <ecNumber evidence="2">3.1.1.-</ecNumber>
    </submittedName>
</protein>
<dbReference type="Pfam" id="PF04073">
    <property type="entry name" value="tRNA_edit"/>
    <property type="match status" value="1"/>
</dbReference>
<evidence type="ECO:0000313" key="3">
    <source>
        <dbReference type="Proteomes" id="UP000562492"/>
    </source>
</evidence>
<keyword evidence="2" id="KW-0378">Hydrolase</keyword>
<dbReference type="RefSeq" id="WP_184704328.1">
    <property type="nucleotide sequence ID" value="NZ_JACHKZ010000001.1"/>
</dbReference>
<dbReference type="EC" id="3.1.1.-" evidence="2"/>
<name>A0ABR6RAF8_9BURK</name>
<proteinExistence type="predicted"/>
<dbReference type="PANTHER" id="PTHR30411">
    <property type="entry name" value="CYTOPLASMIC PROTEIN"/>
    <property type="match status" value="1"/>
</dbReference>
<dbReference type="EMBL" id="JACHKZ010000001">
    <property type="protein sequence ID" value="MBB6576145.1"/>
    <property type="molecule type" value="Genomic_DNA"/>
</dbReference>
<dbReference type="InterPro" id="IPR036754">
    <property type="entry name" value="YbaK/aa-tRNA-synt-asso_dom_sf"/>
</dbReference>
<sequence length="161" mass="17149">MVFDQLVQLLDGHGARYRVLEHPAEGKSEEVARIRGTAPGQGAKAMLCRTKNGSAGENWVLAVLPGDQKLDFRKLAAALGLPKMTLASAEEATQQTGCVIGAIPPFSLAPQITLVVDPGLVARFGEIAFNAGRLDRSMVLNSEDYVRIAQPAQHAICTEAV</sequence>
<feature type="domain" description="YbaK/aminoacyl-tRNA synthetase-associated" evidence="1">
    <location>
        <begin position="22"/>
        <end position="147"/>
    </location>
</feature>
<dbReference type="InterPro" id="IPR007214">
    <property type="entry name" value="YbaK/aa-tRNA-synth-assoc-dom"/>
</dbReference>
<organism evidence="2 3">
    <name type="scientific">Comamonas odontotermitis</name>
    <dbReference type="NCBI Taxonomy" id="379895"/>
    <lineage>
        <taxon>Bacteria</taxon>
        <taxon>Pseudomonadati</taxon>
        <taxon>Pseudomonadota</taxon>
        <taxon>Betaproteobacteria</taxon>
        <taxon>Burkholderiales</taxon>
        <taxon>Comamonadaceae</taxon>
        <taxon>Comamonas</taxon>
    </lineage>
</organism>
<dbReference type="GO" id="GO:0016787">
    <property type="term" value="F:hydrolase activity"/>
    <property type="evidence" value="ECO:0007669"/>
    <property type="project" value="UniProtKB-KW"/>
</dbReference>
<evidence type="ECO:0000259" key="1">
    <source>
        <dbReference type="Pfam" id="PF04073"/>
    </source>
</evidence>
<evidence type="ECO:0000313" key="2">
    <source>
        <dbReference type="EMBL" id="MBB6576145.1"/>
    </source>
</evidence>
<gene>
    <name evidence="2" type="ORF">HNP33_000193</name>
</gene>
<dbReference type="Proteomes" id="UP000562492">
    <property type="component" value="Unassembled WGS sequence"/>
</dbReference>